<feature type="compositionally biased region" description="Acidic residues" evidence="12">
    <location>
        <begin position="348"/>
        <end position="358"/>
    </location>
</feature>
<dbReference type="GeneID" id="28734416"/>
<dbReference type="InterPro" id="IPR027417">
    <property type="entry name" value="P-loop_NTPase"/>
</dbReference>
<comment type="catalytic activity">
    <reaction evidence="10">
        <text>ATP + H2O = ADP + phosphate + H(+)</text>
        <dbReference type="Rhea" id="RHEA:13065"/>
        <dbReference type="ChEBI" id="CHEBI:15377"/>
        <dbReference type="ChEBI" id="CHEBI:15378"/>
        <dbReference type="ChEBI" id="CHEBI:30616"/>
        <dbReference type="ChEBI" id="CHEBI:43474"/>
        <dbReference type="ChEBI" id="CHEBI:456216"/>
    </reaction>
    <physiologicalReaction direction="left-to-right" evidence="10">
        <dbReference type="Rhea" id="RHEA:13066"/>
    </physiologicalReaction>
</comment>
<evidence type="ECO:0000256" key="11">
    <source>
        <dbReference type="ARBA" id="ARBA00062700"/>
    </source>
</evidence>
<dbReference type="FunFam" id="1.10.8.60:FF:000039">
    <property type="entry name" value="peroxisome biogenesis factor 6"/>
    <property type="match status" value="1"/>
</dbReference>
<dbReference type="STRING" id="1664694.A0A0N1HAK1"/>
<evidence type="ECO:0000256" key="1">
    <source>
        <dbReference type="ARBA" id="ARBA00006914"/>
    </source>
</evidence>
<dbReference type="CDD" id="cd19527">
    <property type="entry name" value="RecA-like_PEX6_r2"/>
    <property type="match status" value="1"/>
</dbReference>
<feature type="compositionally biased region" description="Basic and acidic residues" evidence="12">
    <location>
        <begin position="1337"/>
        <end position="1348"/>
    </location>
</feature>
<gene>
    <name evidence="14" type="ORF">AB675_2556</name>
</gene>
<keyword evidence="3" id="KW-0547">Nucleotide-binding</keyword>
<evidence type="ECO:0000256" key="8">
    <source>
        <dbReference type="ARBA" id="ARBA00034811"/>
    </source>
</evidence>
<dbReference type="Pfam" id="PF00004">
    <property type="entry name" value="AAA"/>
    <property type="match status" value="1"/>
</dbReference>
<evidence type="ECO:0000256" key="5">
    <source>
        <dbReference type="ARBA" id="ARBA00022840"/>
    </source>
</evidence>
<dbReference type="Proteomes" id="UP000038010">
    <property type="component" value="Unassembled WGS sequence"/>
</dbReference>
<dbReference type="PANTHER" id="PTHR23077">
    <property type="entry name" value="AAA-FAMILY ATPASE"/>
    <property type="match status" value="1"/>
</dbReference>
<dbReference type="GO" id="GO:0016887">
    <property type="term" value="F:ATP hydrolysis activity"/>
    <property type="evidence" value="ECO:0007669"/>
    <property type="project" value="InterPro"/>
</dbReference>
<dbReference type="GO" id="GO:0016558">
    <property type="term" value="P:protein import into peroxisome matrix"/>
    <property type="evidence" value="ECO:0007669"/>
    <property type="project" value="TreeGrafter"/>
</dbReference>
<keyword evidence="15" id="KW-1185">Reference proteome</keyword>
<organism evidence="14 15">
    <name type="scientific">Cyphellophora attinorum</name>
    <dbReference type="NCBI Taxonomy" id="1664694"/>
    <lineage>
        <taxon>Eukaryota</taxon>
        <taxon>Fungi</taxon>
        <taxon>Dikarya</taxon>
        <taxon>Ascomycota</taxon>
        <taxon>Pezizomycotina</taxon>
        <taxon>Eurotiomycetes</taxon>
        <taxon>Chaetothyriomycetidae</taxon>
        <taxon>Chaetothyriales</taxon>
        <taxon>Cyphellophoraceae</taxon>
        <taxon>Cyphellophora</taxon>
    </lineage>
</organism>
<name>A0A0N1HAK1_9EURO</name>
<dbReference type="Gene3D" id="3.40.50.300">
    <property type="entry name" value="P-loop containing nucleotide triphosphate hydrolases"/>
    <property type="match status" value="2"/>
</dbReference>
<reference evidence="14 15" key="1">
    <citation type="submission" date="2015-06" db="EMBL/GenBank/DDBJ databases">
        <title>Draft genome of the ant-associated black yeast Phialophora attae CBS 131958.</title>
        <authorList>
            <person name="Moreno L.F."/>
            <person name="Stielow B.J."/>
            <person name="de Hoog S."/>
            <person name="Vicente V.A."/>
            <person name="Weiss V.A."/>
            <person name="de Vries M."/>
            <person name="Cruz L.M."/>
            <person name="Souza E.M."/>
        </authorList>
    </citation>
    <scope>NUCLEOTIDE SEQUENCE [LARGE SCALE GENOMIC DNA]</scope>
    <source>
        <strain evidence="14 15">CBS 131958</strain>
    </source>
</reference>
<accession>A0A0N1HAK1</accession>
<dbReference type="RefSeq" id="XP_018004989.1">
    <property type="nucleotide sequence ID" value="XM_018142536.1"/>
</dbReference>
<evidence type="ECO:0000256" key="4">
    <source>
        <dbReference type="ARBA" id="ARBA00022801"/>
    </source>
</evidence>
<protein>
    <recommendedName>
        <fullName evidence="8">Peroxisomal ATPase PEX6</fullName>
    </recommendedName>
    <alternativeName>
        <fullName evidence="9">Peroxin-6</fullName>
    </alternativeName>
</protein>
<evidence type="ECO:0000256" key="10">
    <source>
        <dbReference type="ARBA" id="ARBA00048778"/>
    </source>
</evidence>
<evidence type="ECO:0000313" key="15">
    <source>
        <dbReference type="Proteomes" id="UP000038010"/>
    </source>
</evidence>
<dbReference type="SMART" id="SM00382">
    <property type="entry name" value="AAA"/>
    <property type="match status" value="1"/>
</dbReference>
<feature type="compositionally biased region" description="Polar residues" evidence="12">
    <location>
        <begin position="372"/>
        <end position="383"/>
    </location>
</feature>
<feature type="region of interest" description="Disordered" evidence="12">
    <location>
        <begin position="1491"/>
        <end position="1544"/>
    </location>
</feature>
<evidence type="ECO:0000256" key="2">
    <source>
        <dbReference type="ARBA" id="ARBA00022593"/>
    </source>
</evidence>
<feature type="region of interest" description="Disordered" evidence="12">
    <location>
        <begin position="1"/>
        <end position="22"/>
    </location>
</feature>
<dbReference type="OrthoDB" id="5553750at2759"/>
<dbReference type="GO" id="GO:0005829">
    <property type="term" value="C:cytosol"/>
    <property type="evidence" value="ECO:0007669"/>
    <property type="project" value="TreeGrafter"/>
</dbReference>
<dbReference type="PANTHER" id="PTHR23077:SF9">
    <property type="entry name" value="PEROXISOMAL ATPASE PEX6"/>
    <property type="match status" value="1"/>
</dbReference>
<dbReference type="VEuPathDB" id="FungiDB:AB675_2556"/>
<evidence type="ECO:0000313" key="14">
    <source>
        <dbReference type="EMBL" id="KPI45026.1"/>
    </source>
</evidence>
<dbReference type="Gene3D" id="1.10.8.60">
    <property type="match status" value="2"/>
</dbReference>
<comment type="subunit">
    <text evidence="11">Interacts with PEX1; forming the PEX1-PEX6 AAA ATPase complex, which is composed of a heterohexamer formed by a trimer of PEX1-PEX6 dimers.</text>
</comment>
<proteinExistence type="inferred from homology"/>
<sequence>MDSYEHQSEHRKKRRRREVLPTPVSARLTFDDSVAGDAAVVSPSLWQLLSKNGTSHDTTRTRIVGAYSDEAETTPDDETPDQSYIAIAPSTPLHTTVQESVWTVLQAEESGINVGSDEGPNAHYIKLSSKSTACASFLRALAALDHHRHGGRVPKTLEIKAVSVAPLTLDTVYVEIEKGLVAKVDEIQSRFGGGFQQHGKQWKTPNHFHIQEKSQKPEERLKTLIRGALSHLTLIHAGDVFPLPLPPHPITHARPSPATAIECEPVSQGIVTATTKIVLIQSGASHVKAVQKLESAQPIIEESLEDTAEDTSTEQFFSAAEDKQTTTASEAEAEQDDESESEQSGQDNSDDDESDSMEDMISLAAPGLPPQQAGTLSAMTSATPRPGDRRGIQTPGSVYSSFSAATARAGNRPGKVFRTEPLLRKIPKELLHPKPAADDDQDSFVFVDTSTLAKIDCFSGDWIRIEVSKNVSLGTFSTATFSALRGLGNEDESDWRAVRVFGLSGVAEHKARYAVDKTGDRRSSFSHRDSGMSLTQRIFLSPILLANLGNASFVKIGALPKPTRHDIRQRPPSSKSPPFATNVTLAGLPSPLTKRRELDAVIMSGLKRVFEVEKRLIKRGDLIAVPLDQELGSITSPGTGGNDAAAEELSGRLQALDISRTQQNAIAWFSVQSLDAEEQTYRSELDGGNPWGGVAIVDISTVRLNAQKISQEGGRVASISENTSLWSKYWLGMYNVPQHDFFRSTVVATPSSLPHLQKQPLEIKLKNLISAAVSPRAMNLGMPPVVILLHSTQRQVGKLYTANSACSAVGVDTWKISGQDLLSENASTTGGGDVKTEATLKARAELALSCGPRRTAVLIQHIDVLTAARIQPALEEIIKGSRVLIATTSKIDDIPDGIRSLFTHEFEINAPNEFSREIILRNACVSSSLLLSPSINLKSIALQTAALVAGDLVDVVSRASLARQQRLLDLAEKQTGDVADINISGGQATTHLLPSDFTGAIAAARSTFSDAIGAPKIPTVTWQDVGGLASQKDAIIETISLPLTHPELFANGVRKRSGILFYGPPGTGKTLLAKAIATEFSLNFFSVKGPELLNMYIGESEANVRRVFQRARDARPCVVFFDELDSVAPKRGNQGDSGGVMDRIVSQLLAELDGMSSSTPSDDDDPAAASAGGGSGVFVIGATNRPDLLDPALLRPGRFDKMLYLGVADSHESQVTILKALTRKFTLDASVDLMRVASRLPFTYTGADLYALCSDAMLKAITRKTEAVDEKVRTISKTRGEEITTGYFFDHLATAEDTEVVVNEDDFQAAQDELVGSVSQKELQHFERVRTLFEEQDISKGTEAEKKQQQIKPQPHFPLKRQDTAVRSPPIQVAKDTPPSPLQFATPPQRQPAVRQANIEADTDVAGKGKGKQPPFNSPVRQRSVAKNISHIANPDSGAEDDMRVMDPEAYNDSDLDYRNLSSAAESDWGMSKRGPAVNGFDGPYSNGSAINKGKGKAVQVDGHGNGNGNGYGHARQISGGVGGGAFHSDLGEDGEEEEGLYDD</sequence>
<dbReference type="InterPro" id="IPR003960">
    <property type="entry name" value="ATPase_AAA_CS"/>
</dbReference>
<evidence type="ECO:0000256" key="7">
    <source>
        <dbReference type="ARBA" id="ARBA00034691"/>
    </source>
</evidence>
<feature type="region of interest" description="Disordered" evidence="12">
    <location>
        <begin position="305"/>
        <end position="396"/>
    </location>
</feature>
<comment type="subcellular location">
    <subcellularLocation>
        <location evidence="7">Peroxisome membrane</location>
        <topology evidence="7">Peripheral membrane protein</topology>
        <orientation evidence="7">Cytoplasmic side</orientation>
    </subcellularLocation>
</comment>
<dbReference type="Pfam" id="PF23120">
    <property type="entry name" value="PEX6_N"/>
    <property type="match status" value="1"/>
</dbReference>
<keyword evidence="4" id="KW-0378">Hydrolase</keyword>
<dbReference type="InterPro" id="IPR047533">
    <property type="entry name" value="RecA-like_PEX6_r2"/>
</dbReference>
<dbReference type="FunFam" id="3.40.50.300:FF:000109">
    <property type="entry name" value="Peroxisomal biogenesis factor 6"/>
    <property type="match status" value="1"/>
</dbReference>
<dbReference type="InterPro" id="IPR050168">
    <property type="entry name" value="AAA_ATPase_domain"/>
</dbReference>
<feature type="compositionally biased region" description="Acidic residues" evidence="12">
    <location>
        <begin position="1532"/>
        <end position="1544"/>
    </location>
</feature>
<dbReference type="EMBL" id="LFJN01000002">
    <property type="protein sequence ID" value="KPI45026.1"/>
    <property type="molecule type" value="Genomic_DNA"/>
</dbReference>
<keyword evidence="2" id="KW-0962">Peroxisome biogenesis</keyword>
<feature type="domain" description="AAA+ ATPase" evidence="13">
    <location>
        <begin position="1055"/>
        <end position="1209"/>
    </location>
</feature>
<feature type="region of interest" description="Disordered" evidence="12">
    <location>
        <begin position="1337"/>
        <end position="1362"/>
    </location>
</feature>
<dbReference type="PROSITE" id="PS00674">
    <property type="entry name" value="AAA"/>
    <property type="match status" value="1"/>
</dbReference>
<comment type="similarity">
    <text evidence="1">Belongs to the AAA ATPase family.</text>
</comment>
<dbReference type="GO" id="GO:0005778">
    <property type="term" value="C:peroxisomal membrane"/>
    <property type="evidence" value="ECO:0007669"/>
    <property type="project" value="UniProtKB-SubCell"/>
</dbReference>
<keyword evidence="6" id="KW-0472">Membrane</keyword>
<feature type="compositionally biased region" description="Acidic residues" evidence="12">
    <location>
        <begin position="331"/>
        <end position="341"/>
    </location>
</feature>
<evidence type="ECO:0000256" key="9">
    <source>
        <dbReference type="ARBA" id="ARBA00034920"/>
    </source>
</evidence>
<dbReference type="SUPFAM" id="SSF52540">
    <property type="entry name" value="P-loop containing nucleoside triphosphate hydrolases"/>
    <property type="match status" value="2"/>
</dbReference>
<dbReference type="InterPro" id="IPR003959">
    <property type="entry name" value="ATPase_AAA_core"/>
</dbReference>
<evidence type="ECO:0000256" key="6">
    <source>
        <dbReference type="ARBA" id="ARBA00023136"/>
    </source>
</evidence>
<dbReference type="InterPro" id="IPR003593">
    <property type="entry name" value="AAA+_ATPase"/>
</dbReference>
<evidence type="ECO:0000256" key="12">
    <source>
        <dbReference type="SAM" id="MobiDB-lite"/>
    </source>
</evidence>
<dbReference type="Pfam" id="PF23315">
    <property type="entry name" value="PEX6_4th"/>
    <property type="match status" value="1"/>
</dbReference>
<comment type="caution">
    <text evidence="14">The sequence shown here is derived from an EMBL/GenBank/DDBJ whole genome shotgun (WGS) entry which is preliminary data.</text>
</comment>
<dbReference type="GO" id="GO:0005524">
    <property type="term" value="F:ATP binding"/>
    <property type="evidence" value="ECO:0007669"/>
    <property type="project" value="UniProtKB-KW"/>
</dbReference>
<dbReference type="InterPro" id="IPR056995">
    <property type="entry name" value="PEX6_4th_dom"/>
</dbReference>
<evidence type="ECO:0000259" key="13">
    <source>
        <dbReference type="SMART" id="SM00382"/>
    </source>
</evidence>
<evidence type="ECO:0000256" key="3">
    <source>
        <dbReference type="ARBA" id="ARBA00022741"/>
    </source>
</evidence>
<keyword evidence="5" id="KW-0067">ATP-binding</keyword>